<comment type="subcellular location">
    <subcellularLocation>
        <location evidence="1">Cell envelope</location>
    </subcellularLocation>
</comment>
<evidence type="ECO:0000259" key="7">
    <source>
        <dbReference type="Pfam" id="PF25967"/>
    </source>
</evidence>
<dbReference type="Pfam" id="PF25954">
    <property type="entry name" value="Beta-barrel_RND_2"/>
    <property type="match status" value="1"/>
</dbReference>
<evidence type="ECO:0000256" key="1">
    <source>
        <dbReference type="ARBA" id="ARBA00004196"/>
    </source>
</evidence>
<dbReference type="Gene3D" id="2.40.50.100">
    <property type="match status" value="2"/>
</dbReference>
<name>A0ABP7SQ83_9BURK</name>
<evidence type="ECO:0000256" key="4">
    <source>
        <dbReference type="SAM" id="Phobius"/>
    </source>
</evidence>
<evidence type="ECO:0000256" key="3">
    <source>
        <dbReference type="ARBA" id="ARBA00022448"/>
    </source>
</evidence>
<accession>A0ABP7SQ83</accession>
<dbReference type="PANTHER" id="PTHR30469">
    <property type="entry name" value="MULTIDRUG RESISTANCE PROTEIN MDTA"/>
    <property type="match status" value="1"/>
</dbReference>
<dbReference type="Pfam" id="PF25917">
    <property type="entry name" value="BSH_RND"/>
    <property type="match status" value="1"/>
</dbReference>
<gene>
    <name evidence="8" type="ORF">GCM10022212_06600</name>
</gene>
<organism evidence="8 9">
    <name type="scientific">Actimicrobium antarcticum</name>
    <dbReference type="NCBI Taxonomy" id="1051899"/>
    <lineage>
        <taxon>Bacteria</taxon>
        <taxon>Pseudomonadati</taxon>
        <taxon>Pseudomonadota</taxon>
        <taxon>Betaproteobacteria</taxon>
        <taxon>Burkholderiales</taxon>
        <taxon>Oxalobacteraceae</taxon>
        <taxon>Actimicrobium</taxon>
    </lineage>
</organism>
<comment type="caution">
    <text evidence="8">The sequence shown here is derived from an EMBL/GenBank/DDBJ whole genome shotgun (WGS) entry which is preliminary data.</text>
</comment>
<keyword evidence="4" id="KW-1133">Transmembrane helix</keyword>
<feature type="transmembrane region" description="Helical" evidence="4">
    <location>
        <begin position="12"/>
        <end position="33"/>
    </location>
</feature>
<feature type="domain" description="Multidrug resistance protein MdtA-like barrel-sandwich hybrid" evidence="5">
    <location>
        <begin position="64"/>
        <end position="244"/>
    </location>
</feature>
<feature type="domain" description="CusB-like beta-barrel" evidence="6">
    <location>
        <begin position="256"/>
        <end position="327"/>
    </location>
</feature>
<proteinExistence type="inferred from homology"/>
<dbReference type="SUPFAM" id="SSF111369">
    <property type="entry name" value="HlyD-like secretion proteins"/>
    <property type="match status" value="2"/>
</dbReference>
<dbReference type="InterPro" id="IPR058625">
    <property type="entry name" value="MdtA-like_BSH"/>
</dbReference>
<evidence type="ECO:0000256" key="2">
    <source>
        <dbReference type="ARBA" id="ARBA00009477"/>
    </source>
</evidence>
<evidence type="ECO:0000259" key="5">
    <source>
        <dbReference type="Pfam" id="PF25917"/>
    </source>
</evidence>
<dbReference type="PANTHER" id="PTHR30469:SF15">
    <property type="entry name" value="HLYD FAMILY OF SECRETION PROTEINS"/>
    <property type="match status" value="1"/>
</dbReference>
<reference evidence="9" key="1">
    <citation type="journal article" date="2019" name="Int. J. Syst. Evol. Microbiol.">
        <title>The Global Catalogue of Microorganisms (GCM) 10K type strain sequencing project: providing services to taxonomists for standard genome sequencing and annotation.</title>
        <authorList>
            <consortium name="The Broad Institute Genomics Platform"/>
            <consortium name="The Broad Institute Genome Sequencing Center for Infectious Disease"/>
            <person name="Wu L."/>
            <person name="Ma J."/>
        </authorList>
    </citation>
    <scope>NUCLEOTIDE SEQUENCE [LARGE SCALE GENOMIC DNA]</scope>
    <source>
        <strain evidence="9">JCM 16673</strain>
    </source>
</reference>
<dbReference type="InterPro" id="IPR006143">
    <property type="entry name" value="RND_pump_MFP"/>
</dbReference>
<dbReference type="RefSeq" id="WP_344761804.1">
    <property type="nucleotide sequence ID" value="NZ_BAAAZE010000005.1"/>
</dbReference>
<evidence type="ECO:0000259" key="6">
    <source>
        <dbReference type="Pfam" id="PF25954"/>
    </source>
</evidence>
<feature type="domain" description="Multidrug resistance protein MdtA-like C-terminal permuted SH3" evidence="7">
    <location>
        <begin position="336"/>
        <end position="389"/>
    </location>
</feature>
<dbReference type="Pfam" id="PF25967">
    <property type="entry name" value="RND-MFP_C"/>
    <property type="match status" value="1"/>
</dbReference>
<evidence type="ECO:0000313" key="9">
    <source>
        <dbReference type="Proteomes" id="UP001501353"/>
    </source>
</evidence>
<comment type="similarity">
    <text evidence="2">Belongs to the membrane fusion protein (MFP) (TC 8.A.1) family.</text>
</comment>
<dbReference type="Gene3D" id="1.10.287.470">
    <property type="entry name" value="Helix hairpin bin"/>
    <property type="match status" value="2"/>
</dbReference>
<evidence type="ECO:0000313" key="8">
    <source>
        <dbReference type="EMBL" id="GAA4014723.1"/>
    </source>
</evidence>
<keyword evidence="4" id="KW-0472">Membrane</keyword>
<keyword evidence="9" id="KW-1185">Reference proteome</keyword>
<protein>
    <submittedName>
        <fullName evidence="8">Efflux RND transporter periplasmic adaptor subunit</fullName>
    </submittedName>
</protein>
<keyword evidence="3" id="KW-0813">Transport</keyword>
<dbReference type="PRINTS" id="PR01490">
    <property type="entry name" value="RTXTOXIND"/>
</dbReference>
<keyword evidence="4" id="KW-0812">Transmembrane</keyword>
<dbReference type="EMBL" id="BAAAZE010000005">
    <property type="protein sequence ID" value="GAA4014723.1"/>
    <property type="molecule type" value="Genomic_DNA"/>
</dbReference>
<dbReference type="Gene3D" id="2.40.30.170">
    <property type="match status" value="1"/>
</dbReference>
<dbReference type="NCBIfam" id="TIGR01730">
    <property type="entry name" value="RND_mfp"/>
    <property type="match status" value="1"/>
</dbReference>
<dbReference type="InterPro" id="IPR058627">
    <property type="entry name" value="MdtA-like_C"/>
</dbReference>
<sequence>MPDFLTRLIERRWLVAGMVLAVLAGGWGAWRWWNGPEVPVALVERSDVVQTVVASGRVESPLRVDIGSQVTGTVAAIPVAEGQSVSAGQRLITLEHSEASASVEQAQASVAQARARLRQIRELALPVALQASRQAEATLTTTQRQFARTRALQARGFVGQAQLDDAQRSLDVAQSQLRTAQLQVATSRNDGSDMLLASTALQQAEASLRVAQAKLGYTAITAPTAGTLIARNVEPGDVVQPGKVLMVLSPVGKTQLVVQIDERNLATVRLGQAALAAADAYPARRFTATVAYLNPSVDPQRGSVAVKLDVAAPPDWLRQDMTVSVDIDVARRTATLVAPTAAVRDMTGAQPWVIVVRNGRAVRQVVQTGIRGAGKVEILAGLQAGEQVLSGLLATVEDGDRVRPVAMAGIK</sequence>
<dbReference type="InterPro" id="IPR058792">
    <property type="entry name" value="Beta-barrel_RND_2"/>
</dbReference>
<dbReference type="Proteomes" id="UP001501353">
    <property type="component" value="Unassembled WGS sequence"/>
</dbReference>
<dbReference type="Gene3D" id="2.40.420.20">
    <property type="match status" value="1"/>
</dbReference>